<protein>
    <submittedName>
        <fullName evidence="1">Uncharacterized protein</fullName>
    </submittedName>
</protein>
<reference evidence="1" key="1">
    <citation type="submission" date="2021-02" db="EMBL/GenBank/DDBJ databases">
        <authorList>
            <person name="Nowell W R."/>
        </authorList>
    </citation>
    <scope>NUCLEOTIDE SEQUENCE</scope>
</reference>
<dbReference type="InterPro" id="IPR029058">
    <property type="entry name" value="AB_hydrolase_fold"/>
</dbReference>
<dbReference type="Proteomes" id="UP000663844">
    <property type="component" value="Unassembled WGS sequence"/>
</dbReference>
<feature type="non-terminal residue" evidence="1">
    <location>
        <position position="1"/>
    </location>
</feature>
<dbReference type="AlphaFoldDB" id="A0A820N4B2"/>
<dbReference type="Gene3D" id="3.40.50.1820">
    <property type="entry name" value="alpha/beta hydrolase"/>
    <property type="match status" value="1"/>
</dbReference>
<organism evidence="1 2">
    <name type="scientific">Adineta steineri</name>
    <dbReference type="NCBI Taxonomy" id="433720"/>
    <lineage>
        <taxon>Eukaryota</taxon>
        <taxon>Metazoa</taxon>
        <taxon>Spiralia</taxon>
        <taxon>Gnathifera</taxon>
        <taxon>Rotifera</taxon>
        <taxon>Eurotatoria</taxon>
        <taxon>Bdelloidea</taxon>
        <taxon>Adinetida</taxon>
        <taxon>Adinetidae</taxon>
        <taxon>Adineta</taxon>
    </lineage>
</organism>
<dbReference type="EMBL" id="CAJOAZ010024423">
    <property type="protein sequence ID" value="CAF4384384.1"/>
    <property type="molecule type" value="Genomic_DNA"/>
</dbReference>
<name>A0A820N4B2_9BILA</name>
<comment type="caution">
    <text evidence="1">The sequence shown here is derived from an EMBL/GenBank/DDBJ whole genome shotgun (WGS) entry which is preliminary data.</text>
</comment>
<accession>A0A820N4B2</accession>
<gene>
    <name evidence="1" type="ORF">OXD698_LOCUS50541</name>
</gene>
<dbReference type="SUPFAM" id="SSF53474">
    <property type="entry name" value="alpha/beta-Hydrolases"/>
    <property type="match status" value="1"/>
</dbReference>
<evidence type="ECO:0000313" key="1">
    <source>
        <dbReference type="EMBL" id="CAF4384384.1"/>
    </source>
</evidence>
<proteinExistence type="predicted"/>
<sequence length="171" mass="19631">LSLFPFAANYIPSGVKDISNSIVFTTFLNRSQIEYQAINPAPNYTNLYNYLTTMWATLPNWTQQDFAKINPNLPVWIVDADHEEAIFRDQPDTMSSWIPQSGELILPRTSHFAFLQDSDWFTASIARFLVEVNCSQCNSTPTSYSSAPTSSFHFSLYACMYISFLFFFRLI</sequence>
<evidence type="ECO:0000313" key="2">
    <source>
        <dbReference type="Proteomes" id="UP000663844"/>
    </source>
</evidence>